<evidence type="ECO:0000313" key="1">
    <source>
        <dbReference type="EMBL" id="QJD81719.1"/>
    </source>
</evidence>
<dbReference type="RefSeq" id="WP_169278025.1">
    <property type="nucleotide sequence ID" value="NZ_CP051680.1"/>
</dbReference>
<evidence type="ECO:0000313" key="2">
    <source>
        <dbReference type="Proteomes" id="UP000502248"/>
    </source>
</evidence>
<protein>
    <submittedName>
        <fullName evidence="1">Uncharacterized protein</fullName>
    </submittedName>
</protein>
<gene>
    <name evidence="1" type="ORF">HH215_16795</name>
</gene>
<name>A0A7Z2VF17_9BACL</name>
<dbReference type="Proteomes" id="UP000502248">
    <property type="component" value="Chromosome"/>
</dbReference>
<accession>A0A7Z2VF17</accession>
<reference evidence="1 2" key="1">
    <citation type="submission" date="2020-04" db="EMBL/GenBank/DDBJ databases">
        <title>Genome sequencing of novel species.</title>
        <authorList>
            <person name="Heo J."/>
            <person name="Kim S.-J."/>
            <person name="Kim J.-S."/>
            <person name="Hong S.-B."/>
            <person name="Kwon S.-W."/>
        </authorList>
    </citation>
    <scope>NUCLEOTIDE SEQUENCE [LARGE SCALE GENOMIC DNA]</scope>
    <source>
        <strain evidence="1 2">MFER-1</strain>
    </source>
</reference>
<keyword evidence="2" id="KW-1185">Reference proteome</keyword>
<organism evidence="1 2">
    <name type="scientific">Cohnella herbarum</name>
    <dbReference type="NCBI Taxonomy" id="2728023"/>
    <lineage>
        <taxon>Bacteria</taxon>
        <taxon>Bacillati</taxon>
        <taxon>Bacillota</taxon>
        <taxon>Bacilli</taxon>
        <taxon>Bacillales</taxon>
        <taxon>Paenibacillaceae</taxon>
        <taxon>Cohnella</taxon>
    </lineage>
</organism>
<sequence length="204" mass="22055">MNKKMILSSLGTFVVGILVGGALLYNDDVYSAVKKTITGEDLQNTVGAITTADLQTMDIVSAMAAVQSQRAKLLEDQLKSQISAVQSNNEKVAKLNYVLAGLYQVKGRFGASAPANAAVTSKEQSDLSQLYSAAGLKEIPKTKSEVDAHISSVKQSIDALSNSQQMEMLRLQSLSNKRNEAFDVMTNFVKKMQDSRSSIIGNMR</sequence>
<dbReference type="EMBL" id="CP051680">
    <property type="protein sequence ID" value="QJD81719.1"/>
    <property type="molecule type" value="Genomic_DNA"/>
</dbReference>
<dbReference type="KEGG" id="cheb:HH215_16795"/>
<dbReference type="AlphaFoldDB" id="A0A7Z2VF17"/>
<proteinExistence type="predicted"/>